<comment type="caution">
    <text evidence="2">The sequence shown here is derived from an EMBL/GenBank/DDBJ whole genome shotgun (WGS) entry which is preliminary data.</text>
</comment>
<dbReference type="Proteomes" id="UP000193648">
    <property type="component" value="Unassembled WGS sequence"/>
</dbReference>
<name>A0A1Y2GEK0_9FUNG</name>
<dbReference type="Gene3D" id="3.40.50.1820">
    <property type="entry name" value="alpha/beta hydrolase"/>
    <property type="match status" value="1"/>
</dbReference>
<dbReference type="InterPro" id="IPR029058">
    <property type="entry name" value="AB_hydrolase_fold"/>
</dbReference>
<dbReference type="InterPro" id="IPR002018">
    <property type="entry name" value="CarbesteraseB"/>
</dbReference>
<dbReference type="OrthoDB" id="408631at2759"/>
<dbReference type="SUPFAM" id="SSF53474">
    <property type="entry name" value="alpha/beta-Hydrolases"/>
    <property type="match status" value="1"/>
</dbReference>
<feature type="non-terminal residue" evidence="2">
    <location>
        <position position="152"/>
    </location>
</feature>
<feature type="non-terminal residue" evidence="2">
    <location>
        <position position="1"/>
    </location>
</feature>
<evidence type="ECO:0000313" key="3">
    <source>
        <dbReference type="Proteomes" id="UP000193648"/>
    </source>
</evidence>
<evidence type="ECO:0000313" key="2">
    <source>
        <dbReference type="EMBL" id="ORZ07736.1"/>
    </source>
</evidence>
<reference evidence="2 3" key="1">
    <citation type="submission" date="2016-07" db="EMBL/GenBank/DDBJ databases">
        <title>Pervasive Adenine N6-methylation of Active Genes in Fungi.</title>
        <authorList>
            <consortium name="DOE Joint Genome Institute"/>
            <person name="Mondo S.J."/>
            <person name="Dannebaum R.O."/>
            <person name="Kuo R.C."/>
            <person name="Labutti K."/>
            <person name="Haridas S."/>
            <person name="Kuo A."/>
            <person name="Salamov A."/>
            <person name="Ahrendt S.R."/>
            <person name="Lipzen A."/>
            <person name="Sullivan W."/>
            <person name="Andreopoulos W.B."/>
            <person name="Clum A."/>
            <person name="Lindquist E."/>
            <person name="Daum C."/>
            <person name="Ramamoorthy G.K."/>
            <person name="Gryganskyi A."/>
            <person name="Culley D."/>
            <person name="Magnuson J.K."/>
            <person name="James T.Y."/>
            <person name="O'Malley M.A."/>
            <person name="Stajich J.E."/>
            <person name="Spatafora J.W."/>
            <person name="Visel A."/>
            <person name="Grigoriev I.V."/>
        </authorList>
    </citation>
    <scope>NUCLEOTIDE SEQUENCE [LARGE SCALE GENOMIC DNA]</scope>
    <source>
        <strain evidence="2 3">NRRL 3116</strain>
    </source>
</reference>
<sequence length="152" mass="16380">SEYDCLGCNIYMPAIAVADCANLPVLVWAYGGGFKNGGASSPFYDCTPIVANSIELQKPVVVISLSYRINYLGFLSSKEMMLDAQDSVGNWGLLDLIMGLEWVQEHISAFSGNPKRVTWMGQSGGAVAASYISIIPQCHGLYQRMIMQSGGA</sequence>
<organism evidence="2 3">
    <name type="scientific">Lobosporangium transversale</name>
    <dbReference type="NCBI Taxonomy" id="64571"/>
    <lineage>
        <taxon>Eukaryota</taxon>
        <taxon>Fungi</taxon>
        <taxon>Fungi incertae sedis</taxon>
        <taxon>Mucoromycota</taxon>
        <taxon>Mortierellomycotina</taxon>
        <taxon>Mortierellomycetes</taxon>
        <taxon>Mortierellales</taxon>
        <taxon>Mortierellaceae</taxon>
        <taxon>Lobosporangium</taxon>
    </lineage>
</organism>
<protein>
    <submittedName>
        <fullName evidence="2">Carboxylesterase</fullName>
    </submittedName>
</protein>
<feature type="domain" description="Carboxylesterase type B" evidence="1">
    <location>
        <begin position="4"/>
        <end position="152"/>
    </location>
</feature>
<dbReference type="GeneID" id="33562243"/>
<dbReference type="Pfam" id="PF00135">
    <property type="entry name" value="COesterase"/>
    <property type="match status" value="1"/>
</dbReference>
<gene>
    <name evidence="2" type="ORF">BCR41DRAFT_294401</name>
</gene>
<accession>A0A1Y2GEK0</accession>
<proteinExistence type="predicted"/>
<evidence type="ECO:0000259" key="1">
    <source>
        <dbReference type="Pfam" id="PF00135"/>
    </source>
</evidence>
<dbReference type="InterPro" id="IPR050309">
    <property type="entry name" value="Type-B_Carboxylest/Lipase"/>
</dbReference>
<dbReference type="InParanoid" id="A0A1Y2GEK0"/>
<dbReference type="RefSeq" id="XP_021878102.1">
    <property type="nucleotide sequence ID" value="XM_022020399.1"/>
</dbReference>
<keyword evidence="3" id="KW-1185">Reference proteome</keyword>
<dbReference type="AlphaFoldDB" id="A0A1Y2GEK0"/>
<dbReference type="STRING" id="64571.A0A1Y2GEK0"/>
<dbReference type="PANTHER" id="PTHR11559">
    <property type="entry name" value="CARBOXYLESTERASE"/>
    <property type="match status" value="1"/>
</dbReference>
<dbReference type="EMBL" id="MCFF01000040">
    <property type="protein sequence ID" value="ORZ07736.1"/>
    <property type="molecule type" value="Genomic_DNA"/>
</dbReference>